<gene>
    <name evidence="2" type="ORF">S01H4_23315</name>
</gene>
<sequence length="84" mass="10278">MISEKEFKNNEEVLNFEELEAIRKQKKVEKIYEIIEQKNINEVFPNYDFQEEELTQVILEVYKMIFWGILALISTLLWLYLFIN</sequence>
<keyword evidence="1" id="KW-1133">Transmembrane helix</keyword>
<reference evidence="2" key="1">
    <citation type="journal article" date="2014" name="Front. Microbiol.">
        <title>High frequency of phylogenetically diverse reductive dehalogenase-homologous genes in deep subseafloor sedimentary metagenomes.</title>
        <authorList>
            <person name="Kawai M."/>
            <person name="Futagami T."/>
            <person name="Toyoda A."/>
            <person name="Takaki Y."/>
            <person name="Nishi S."/>
            <person name="Hori S."/>
            <person name="Arai W."/>
            <person name="Tsubouchi T."/>
            <person name="Morono Y."/>
            <person name="Uchiyama I."/>
            <person name="Ito T."/>
            <person name="Fujiyama A."/>
            <person name="Inagaki F."/>
            <person name="Takami H."/>
        </authorList>
    </citation>
    <scope>NUCLEOTIDE SEQUENCE</scope>
    <source>
        <strain evidence="2">Expedition CK06-06</strain>
    </source>
</reference>
<comment type="caution">
    <text evidence="2">The sequence shown here is derived from an EMBL/GenBank/DDBJ whole genome shotgun (WGS) entry which is preliminary data.</text>
</comment>
<proteinExistence type="predicted"/>
<accession>X1AYB4</accession>
<feature type="transmembrane region" description="Helical" evidence="1">
    <location>
        <begin position="64"/>
        <end position="83"/>
    </location>
</feature>
<keyword evidence="1" id="KW-0812">Transmembrane</keyword>
<name>X1AYB4_9ZZZZ</name>
<keyword evidence="1" id="KW-0472">Membrane</keyword>
<dbReference type="EMBL" id="BART01010798">
    <property type="protein sequence ID" value="GAG77088.1"/>
    <property type="molecule type" value="Genomic_DNA"/>
</dbReference>
<protein>
    <submittedName>
        <fullName evidence="2">Uncharacterized protein</fullName>
    </submittedName>
</protein>
<evidence type="ECO:0000313" key="2">
    <source>
        <dbReference type="EMBL" id="GAG77088.1"/>
    </source>
</evidence>
<dbReference type="AlphaFoldDB" id="X1AYB4"/>
<organism evidence="2">
    <name type="scientific">marine sediment metagenome</name>
    <dbReference type="NCBI Taxonomy" id="412755"/>
    <lineage>
        <taxon>unclassified sequences</taxon>
        <taxon>metagenomes</taxon>
        <taxon>ecological metagenomes</taxon>
    </lineage>
</organism>
<evidence type="ECO:0000256" key="1">
    <source>
        <dbReference type="SAM" id="Phobius"/>
    </source>
</evidence>